<dbReference type="FunFam" id="1.10.10.10:FF:000001">
    <property type="entry name" value="LysR family transcriptional regulator"/>
    <property type="match status" value="1"/>
</dbReference>
<dbReference type="InterPro" id="IPR036390">
    <property type="entry name" value="WH_DNA-bd_sf"/>
</dbReference>
<dbReference type="GO" id="GO:0003700">
    <property type="term" value="F:DNA-binding transcription factor activity"/>
    <property type="evidence" value="ECO:0007669"/>
    <property type="project" value="InterPro"/>
</dbReference>
<keyword evidence="4" id="KW-0804">Transcription</keyword>
<keyword evidence="3" id="KW-0238">DNA-binding</keyword>
<organism evidence="6 7">
    <name type="scientific">Fusobacterium nucleatum subsp. polymorphum</name>
    <name type="common">Fusobacterium polymorphum</name>
    <dbReference type="NCBI Taxonomy" id="76857"/>
    <lineage>
        <taxon>Bacteria</taxon>
        <taxon>Fusobacteriati</taxon>
        <taxon>Fusobacteriota</taxon>
        <taxon>Fusobacteriia</taxon>
        <taxon>Fusobacteriales</taxon>
        <taxon>Fusobacteriaceae</taxon>
        <taxon>Fusobacterium</taxon>
    </lineage>
</organism>
<dbReference type="SUPFAM" id="SSF46785">
    <property type="entry name" value="Winged helix' DNA-binding domain"/>
    <property type="match status" value="1"/>
</dbReference>
<evidence type="ECO:0000256" key="4">
    <source>
        <dbReference type="ARBA" id="ARBA00023163"/>
    </source>
</evidence>
<evidence type="ECO:0000256" key="1">
    <source>
        <dbReference type="ARBA" id="ARBA00009437"/>
    </source>
</evidence>
<sequence length="296" mass="34284">MTLKSLEYFKKLAELQHFTKAANELHISQPSLSYAISELEKDLGVPLFDRKDKKITLNYYGEAFLSYVNQSLSILDEGLNFVKHIISNPKSKNISMGYIQSLSSSIIPPFIEEFYKNPLNKNIKFSFTQKDNNELIKIFLDRKLDIIFCVDAVKGAISQAIGEQELCFVVSKEHYLCKKENIKLKDLENENFLLINPGTNLRKTIDKNFKRLKFNPKVTLELGQCSNILIYVEKNLGISIVPKVDIMSHPLSDKLQIINVKNLDLKRTIYVNWFPSKNENLTLKYIKNFIEDFFLK</sequence>
<dbReference type="PROSITE" id="PS50931">
    <property type="entry name" value="HTH_LYSR"/>
    <property type="match status" value="1"/>
</dbReference>
<reference evidence="6 7" key="1">
    <citation type="submission" date="2017-06" db="EMBL/GenBank/DDBJ databases">
        <title>Draft genome sequence of Fusobacterium nucleatum subsp. polymorphum KCOM 1002 (=ChDC F175).</title>
        <authorList>
            <person name="Kook J.-K."/>
            <person name="Park S.-N."/>
            <person name="Lim Y.K."/>
            <person name="Roh H."/>
        </authorList>
    </citation>
    <scope>NUCLEOTIDE SEQUENCE [LARGE SCALE GENOMIC DNA]</scope>
    <source>
        <strain evidence="7">KCOM 1002 (ChDC F175)</strain>
    </source>
</reference>
<dbReference type="InterPro" id="IPR000847">
    <property type="entry name" value="LysR_HTH_N"/>
</dbReference>
<dbReference type="SUPFAM" id="SSF53850">
    <property type="entry name" value="Periplasmic binding protein-like II"/>
    <property type="match status" value="1"/>
</dbReference>
<comment type="similarity">
    <text evidence="1">Belongs to the LysR transcriptional regulatory family.</text>
</comment>
<dbReference type="Gene3D" id="3.40.190.290">
    <property type="match status" value="1"/>
</dbReference>
<dbReference type="Proteomes" id="UP000225199">
    <property type="component" value="Unassembled WGS sequence"/>
</dbReference>
<evidence type="ECO:0000313" key="6">
    <source>
        <dbReference type="EMBL" id="PHH95909.1"/>
    </source>
</evidence>
<feature type="domain" description="HTH lysR-type" evidence="5">
    <location>
        <begin position="1"/>
        <end position="58"/>
    </location>
</feature>
<comment type="caution">
    <text evidence="6">The sequence shown here is derived from an EMBL/GenBank/DDBJ whole genome shotgun (WGS) entry which is preliminary data.</text>
</comment>
<dbReference type="PANTHER" id="PTHR30126:SF39">
    <property type="entry name" value="HTH-TYPE TRANSCRIPTIONAL REGULATOR CYSL"/>
    <property type="match status" value="1"/>
</dbReference>
<dbReference type="Gene3D" id="1.10.10.10">
    <property type="entry name" value="Winged helix-like DNA-binding domain superfamily/Winged helix DNA-binding domain"/>
    <property type="match status" value="1"/>
</dbReference>
<dbReference type="PRINTS" id="PR00039">
    <property type="entry name" value="HTHLYSR"/>
</dbReference>
<dbReference type="InterPro" id="IPR005119">
    <property type="entry name" value="LysR_subst-bd"/>
</dbReference>
<dbReference type="RefSeq" id="WP_098978082.1">
    <property type="nucleotide sequence ID" value="NZ_NIRJ01000001.1"/>
</dbReference>
<dbReference type="EMBL" id="NIRJ01000001">
    <property type="protein sequence ID" value="PHH95909.1"/>
    <property type="molecule type" value="Genomic_DNA"/>
</dbReference>
<gene>
    <name evidence="6" type="ORF">CA840_00070</name>
</gene>
<dbReference type="GO" id="GO:0000976">
    <property type="term" value="F:transcription cis-regulatory region binding"/>
    <property type="evidence" value="ECO:0007669"/>
    <property type="project" value="TreeGrafter"/>
</dbReference>
<protein>
    <submittedName>
        <fullName evidence="6">LysR family transcriptional regulator</fullName>
    </submittedName>
</protein>
<evidence type="ECO:0000313" key="7">
    <source>
        <dbReference type="Proteomes" id="UP000225199"/>
    </source>
</evidence>
<dbReference type="InterPro" id="IPR036388">
    <property type="entry name" value="WH-like_DNA-bd_sf"/>
</dbReference>
<evidence type="ECO:0000256" key="3">
    <source>
        <dbReference type="ARBA" id="ARBA00023125"/>
    </source>
</evidence>
<dbReference type="PANTHER" id="PTHR30126">
    <property type="entry name" value="HTH-TYPE TRANSCRIPTIONAL REGULATOR"/>
    <property type="match status" value="1"/>
</dbReference>
<dbReference type="Pfam" id="PF03466">
    <property type="entry name" value="LysR_substrate"/>
    <property type="match status" value="1"/>
</dbReference>
<evidence type="ECO:0000259" key="5">
    <source>
        <dbReference type="PROSITE" id="PS50931"/>
    </source>
</evidence>
<evidence type="ECO:0000256" key="2">
    <source>
        <dbReference type="ARBA" id="ARBA00023015"/>
    </source>
</evidence>
<dbReference type="AlphaFoldDB" id="A0A2C5Z903"/>
<name>A0A2C5Z903_FUSNP</name>
<keyword evidence="2" id="KW-0805">Transcription regulation</keyword>
<proteinExistence type="inferred from homology"/>
<dbReference type="Pfam" id="PF00126">
    <property type="entry name" value="HTH_1"/>
    <property type="match status" value="1"/>
</dbReference>
<accession>A0A2C5Z903</accession>